<dbReference type="AlphaFoldDB" id="A0A8S2VUE4"/>
<organism evidence="2 3">
    <name type="scientific">Rotaria magnacalcarata</name>
    <dbReference type="NCBI Taxonomy" id="392030"/>
    <lineage>
        <taxon>Eukaryota</taxon>
        <taxon>Metazoa</taxon>
        <taxon>Spiralia</taxon>
        <taxon>Gnathifera</taxon>
        <taxon>Rotifera</taxon>
        <taxon>Eurotatoria</taxon>
        <taxon>Bdelloidea</taxon>
        <taxon>Philodinida</taxon>
        <taxon>Philodinidae</taxon>
        <taxon>Rotaria</taxon>
    </lineage>
</organism>
<proteinExistence type="predicted"/>
<feature type="non-terminal residue" evidence="2">
    <location>
        <position position="1"/>
    </location>
</feature>
<evidence type="ECO:0000313" key="3">
    <source>
        <dbReference type="Proteomes" id="UP000676336"/>
    </source>
</evidence>
<protein>
    <submittedName>
        <fullName evidence="2">Uncharacterized protein</fullName>
    </submittedName>
</protein>
<feature type="region of interest" description="Disordered" evidence="1">
    <location>
        <begin position="1"/>
        <end position="35"/>
    </location>
</feature>
<comment type="caution">
    <text evidence="2">The sequence shown here is derived from an EMBL/GenBank/DDBJ whole genome shotgun (WGS) entry which is preliminary data.</text>
</comment>
<sequence>VFPHDNSDTTAVQSVNRPVPRRTMTIDNTDLGDSM</sequence>
<reference evidence="2" key="1">
    <citation type="submission" date="2021-02" db="EMBL/GenBank/DDBJ databases">
        <authorList>
            <person name="Nowell W R."/>
        </authorList>
    </citation>
    <scope>NUCLEOTIDE SEQUENCE</scope>
</reference>
<gene>
    <name evidence="2" type="ORF">SMN809_LOCUS31168</name>
</gene>
<evidence type="ECO:0000256" key="1">
    <source>
        <dbReference type="SAM" id="MobiDB-lite"/>
    </source>
</evidence>
<accession>A0A8S2VUE4</accession>
<dbReference type="Proteomes" id="UP000676336">
    <property type="component" value="Unassembled WGS sequence"/>
</dbReference>
<evidence type="ECO:0000313" key="2">
    <source>
        <dbReference type="EMBL" id="CAF4416881.1"/>
    </source>
</evidence>
<name>A0A8S2VUE4_9BILA</name>
<dbReference type="EMBL" id="CAJOBI010061351">
    <property type="protein sequence ID" value="CAF4416881.1"/>
    <property type="molecule type" value="Genomic_DNA"/>
</dbReference>